<evidence type="ECO:0000313" key="1">
    <source>
        <dbReference type="EMBL" id="KAK0726162.1"/>
    </source>
</evidence>
<comment type="caution">
    <text evidence="1">The sequence shown here is derived from an EMBL/GenBank/DDBJ whole genome shotgun (WGS) entry which is preliminary data.</text>
</comment>
<keyword evidence="2" id="KW-1185">Reference proteome</keyword>
<dbReference type="EMBL" id="JAUKUA010000002">
    <property type="protein sequence ID" value="KAK0726162.1"/>
    <property type="molecule type" value="Genomic_DNA"/>
</dbReference>
<evidence type="ECO:0000313" key="2">
    <source>
        <dbReference type="Proteomes" id="UP001172102"/>
    </source>
</evidence>
<name>A0AA40B1W5_9PEZI</name>
<proteinExistence type="predicted"/>
<sequence length="523" mass="57172">MTTLVSVSLVCIRLILNAWATISAWRTAFILLETTGMTLRQLCLTASFGIPFSVFDWTRTCTTKSPGKLATAWSLFLICALLLPGQLAAPIASGSVSWIPRSISSPSPSPLRGITVPGPGYKWNWYQMFPAVRNTLVLRSAAYATMITAQTSAHQAAVPAWRGVPSAYDLPLKTTVHNITIPYFDIQAWEWVRDISILPDAVRNAVTGDGVLNITSEDNPLQDPVEGNAALLKTDPWRSSQVASVDGDGTQHYAYPSPRIIVAQKKYVAVLAQRVPGESCRPISDTFGNLGVPDSSFLKVGHSNNHTDCYMFASFNVTAGSQVCMHCNVSHPSTVSAPSVPTDRTGDAEILPDPLVDEVLGMLPEVMRAVASMNVTEGSQFGRLEQWTQQLLKQAYFATWTVMSIYCTDPEKATLSSSKTTPFQIVQASVSAQRMWLWLALNALVTLSGLMLLCWQSSCKRKPVVDVVLAAVMLDPRELLDEDKTGLCNASRLTSADDAVAILRLRRAMDERENSHFVLDKST</sequence>
<protein>
    <submittedName>
        <fullName evidence="1">Uncharacterized protein</fullName>
    </submittedName>
</protein>
<accession>A0AA40B1W5</accession>
<dbReference type="Proteomes" id="UP001172102">
    <property type="component" value="Unassembled WGS sequence"/>
</dbReference>
<dbReference type="AlphaFoldDB" id="A0AA40B1W5"/>
<reference evidence="1" key="1">
    <citation type="submission" date="2023-06" db="EMBL/GenBank/DDBJ databases">
        <title>Genome-scale phylogeny and comparative genomics of the fungal order Sordariales.</title>
        <authorList>
            <consortium name="Lawrence Berkeley National Laboratory"/>
            <person name="Hensen N."/>
            <person name="Bonometti L."/>
            <person name="Westerberg I."/>
            <person name="Brannstrom I.O."/>
            <person name="Guillou S."/>
            <person name="Cros-Aarteil S."/>
            <person name="Calhoun S."/>
            <person name="Haridas S."/>
            <person name="Kuo A."/>
            <person name="Mondo S."/>
            <person name="Pangilinan J."/>
            <person name="Riley R."/>
            <person name="Labutti K."/>
            <person name="Andreopoulos B."/>
            <person name="Lipzen A."/>
            <person name="Chen C."/>
            <person name="Yanf M."/>
            <person name="Daum C."/>
            <person name="Ng V."/>
            <person name="Clum A."/>
            <person name="Steindorff A."/>
            <person name="Ohm R."/>
            <person name="Martin F."/>
            <person name="Silar P."/>
            <person name="Natvig D."/>
            <person name="Lalanne C."/>
            <person name="Gautier V."/>
            <person name="Ament-Velasquez S.L."/>
            <person name="Kruys A."/>
            <person name="Hutchinson M.I."/>
            <person name="Powell A.J."/>
            <person name="Barry K."/>
            <person name="Miller A.N."/>
            <person name="Grigoriev I.V."/>
            <person name="Debuchy R."/>
            <person name="Gladieux P."/>
            <person name="Thoren M.H."/>
            <person name="Johannesson H."/>
        </authorList>
    </citation>
    <scope>NUCLEOTIDE SEQUENCE</scope>
    <source>
        <strain evidence="1">SMH4607-1</strain>
    </source>
</reference>
<organism evidence="1 2">
    <name type="scientific">Lasiosphaeris hirsuta</name>
    <dbReference type="NCBI Taxonomy" id="260670"/>
    <lineage>
        <taxon>Eukaryota</taxon>
        <taxon>Fungi</taxon>
        <taxon>Dikarya</taxon>
        <taxon>Ascomycota</taxon>
        <taxon>Pezizomycotina</taxon>
        <taxon>Sordariomycetes</taxon>
        <taxon>Sordariomycetidae</taxon>
        <taxon>Sordariales</taxon>
        <taxon>Lasiosphaeriaceae</taxon>
        <taxon>Lasiosphaeris</taxon>
    </lineage>
</organism>
<gene>
    <name evidence="1" type="ORF">B0H67DRAFT_551532</name>
</gene>